<accession>A0ABQ4GC26</accession>
<evidence type="ECO:0008006" key="3">
    <source>
        <dbReference type="Google" id="ProtNLM"/>
    </source>
</evidence>
<reference evidence="1 2" key="1">
    <citation type="submission" date="2021-01" db="EMBL/GenBank/DDBJ databases">
        <title>Whole genome shotgun sequence of Microbispora corallina NBRC 16416.</title>
        <authorList>
            <person name="Komaki H."/>
            <person name="Tamura T."/>
        </authorList>
    </citation>
    <scope>NUCLEOTIDE SEQUENCE [LARGE SCALE GENOMIC DNA]</scope>
    <source>
        <strain evidence="1 2">NBRC 16416</strain>
    </source>
</reference>
<dbReference type="InterPro" id="IPR021508">
    <property type="entry name" value="Gp17-like"/>
</dbReference>
<dbReference type="RefSeq" id="WP_204061588.1">
    <property type="nucleotide sequence ID" value="NZ_BAAAGP010000030.1"/>
</dbReference>
<protein>
    <recommendedName>
        <fullName evidence="3">DUF3168 domain-containing protein</fullName>
    </recommendedName>
</protein>
<dbReference type="Pfam" id="PF11367">
    <property type="entry name" value="Tail_completion_gp17"/>
    <property type="match status" value="1"/>
</dbReference>
<organism evidence="1 2">
    <name type="scientific">Microbispora corallina</name>
    <dbReference type="NCBI Taxonomy" id="83302"/>
    <lineage>
        <taxon>Bacteria</taxon>
        <taxon>Bacillati</taxon>
        <taxon>Actinomycetota</taxon>
        <taxon>Actinomycetes</taxon>
        <taxon>Streptosporangiales</taxon>
        <taxon>Streptosporangiaceae</taxon>
        <taxon>Microbispora</taxon>
    </lineage>
</organism>
<dbReference type="Proteomes" id="UP000603904">
    <property type="component" value="Unassembled WGS sequence"/>
</dbReference>
<proteinExistence type="predicted"/>
<comment type="caution">
    <text evidence="1">The sequence shown here is derived from an EMBL/GenBank/DDBJ whole genome shotgun (WGS) entry which is preliminary data.</text>
</comment>
<sequence length="145" mass="15401">MADDLAPSTPHTDAVVAALQAAQIVVGRAEHPEGGGWQGEPYDSTYVPYAVLYPSPGVPDGSVAEPLEYLDYSAQINCWGATAGQAETCADQVRAALIGKRLTLPGRRCYRVQTPPGSPPIARVDTPPPPEYRAVVEIAFRSQAL</sequence>
<dbReference type="EMBL" id="BOOC01000064">
    <property type="protein sequence ID" value="GIH44605.1"/>
    <property type="molecule type" value="Genomic_DNA"/>
</dbReference>
<gene>
    <name evidence="1" type="ORF">Mco01_76050</name>
</gene>
<evidence type="ECO:0000313" key="2">
    <source>
        <dbReference type="Proteomes" id="UP000603904"/>
    </source>
</evidence>
<keyword evidence="2" id="KW-1185">Reference proteome</keyword>
<name>A0ABQ4GC26_9ACTN</name>
<evidence type="ECO:0000313" key="1">
    <source>
        <dbReference type="EMBL" id="GIH44605.1"/>
    </source>
</evidence>